<evidence type="ECO:0000256" key="1">
    <source>
        <dbReference type="ARBA" id="ARBA00004651"/>
    </source>
</evidence>
<evidence type="ECO:0000256" key="7">
    <source>
        <dbReference type="ARBA" id="ARBA00023136"/>
    </source>
</evidence>
<dbReference type="InterPro" id="IPR051084">
    <property type="entry name" value="H+-coupled_symporters"/>
</dbReference>
<feature type="transmembrane region" description="Helical" evidence="9">
    <location>
        <begin position="125"/>
        <end position="146"/>
    </location>
</feature>
<protein>
    <recommendedName>
        <fullName evidence="10">Major facilitator superfamily (MFS) profile domain-containing protein</fullName>
    </recommendedName>
</protein>
<sequence>MHASKFGSTHSLRYSDYKAIAFVALGGTLEFYDFVIFVFFIETVGKLFFPATISDWLRQLQSFGIFAAGYLTRPLGGVAIAHFGDLVGRRRTFLFSLSLMALPTLAIGLLPTYDQIGLFAPVMLLVLRLMQGAAVGGEMPGAWVFVAEHVPSIRVGRACGIVGAGACAGLLFGSVAAWAVHRCLPPEEVLRYGWRLPFLLGGMLGVATLHQRRKLHETPVFEALQRNPTPPRDAPLTALARHRPGHVLLLMSLSAVVATTFVVVMMMTPALLQKQYSLPAADIFAAHCAAILALVVGCVAAGSLIDRVGARPTLTWGFLLIAASNYGLNVVAAHHPAWLLALYLLTGFALGTVGAMGAVFIRAFPPSVRCTGVSFSYNLPYALLGGVTPIAASFLSTLTPLGPAHYVAAACAFGVLVAQTAAINDKSAGPRPARASHSGNQPDHDSPHPSPRT</sequence>
<keyword evidence="5" id="KW-0769">Symport</keyword>
<dbReference type="AlphaFoldDB" id="A0A1D8X6R6"/>
<evidence type="ECO:0000256" key="4">
    <source>
        <dbReference type="ARBA" id="ARBA00022692"/>
    </source>
</evidence>
<dbReference type="Gene3D" id="1.20.1250.20">
    <property type="entry name" value="MFS general substrate transporter like domains"/>
    <property type="match status" value="2"/>
</dbReference>
<evidence type="ECO:0000256" key="8">
    <source>
        <dbReference type="SAM" id="MobiDB-lite"/>
    </source>
</evidence>
<evidence type="ECO:0000256" key="5">
    <source>
        <dbReference type="ARBA" id="ARBA00022847"/>
    </source>
</evidence>
<evidence type="ECO:0000256" key="6">
    <source>
        <dbReference type="ARBA" id="ARBA00022989"/>
    </source>
</evidence>
<dbReference type="GO" id="GO:0015293">
    <property type="term" value="F:symporter activity"/>
    <property type="evidence" value="ECO:0007669"/>
    <property type="project" value="UniProtKB-KW"/>
</dbReference>
<organism evidence="11 12">
    <name type="scientific">Pandoraea faecigallinarum</name>
    <dbReference type="NCBI Taxonomy" id="656179"/>
    <lineage>
        <taxon>Bacteria</taxon>
        <taxon>Pseudomonadati</taxon>
        <taxon>Pseudomonadota</taxon>
        <taxon>Betaproteobacteria</taxon>
        <taxon>Burkholderiales</taxon>
        <taxon>Burkholderiaceae</taxon>
        <taxon>Pandoraea</taxon>
    </lineage>
</organism>
<feature type="transmembrane region" description="Helical" evidence="9">
    <location>
        <begin position="192"/>
        <end position="209"/>
    </location>
</feature>
<keyword evidence="6 9" id="KW-1133">Transmembrane helix</keyword>
<dbReference type="Pfam" id="PF07690">
    <property type="entry name" value="MFS_1"/>
    <property type="match status" value="1"/>
</dbReference>
<feature type="transmembrane region" description="Helical" evidence="9">
    <location>
        <begin position="404"/>
        <end position="424"/>
    </location>
</feature>
<feature type="transmembrane region" description="Helical" evidence="9">
    <location>
        <begin position="61"/>
        <end position="81"/>
    </location>
</feature>
<name>A0A1D8X6R6_9BURK</name>
<feature type="domain" description="Major facilitator superfamily (MFS) profile" evidence="10">
    <location>
        <begin position="19"/>
        <end position="426"/>
    </location>
</feature>
<dbReference type="RefSeq" id="WP_064674973.1">
    <property type="nucleotide sequence ID" value="NZ_CP011809.2"/>
</dbReference>
<keyword evidence="4 9" id="KW-0812">Transmembrane</keyword>
<dbReference type="KEGG" id="pfg:AB870_25360"/>
<feature type="transmembrane region" description="Helical" evidence="9">
    <location>
        <begin position="381"/>
        <end position="398"/>
    </location>
</feature>
<dbReference type="SUPFAM" id="SSF103473">
    <property type="entry name" value="MFS general substrate transporter"/>
    <property type="match status" value="1"/>
</dbReference>
<feature type="region of interest" description="Disordered" evidence="8">
    <location>
        <begin position="426"/>
        <end position="453"/>
    </location>
</feature>
<dbReference type="Proteomes" id="UP000035651">
    <property type="component" value="Plasmid pPF72-2"/>
</dbReference>
<feature type="transmembrane region" description="Helical" evidence="9">
    <location>
        <begin position="284"/>
        <end position="305"/>
    </location>
</feature>
<evidence type="ECO:0000256" key="2">
    <source>
        <dbReference type="ARBA" id="ARBA00022448"/>
    </source>
</evidence>
<dbReference type="PANTHER" id="PTHR43528">
    <property type="entry name" value="ALPHA-KETOGLUTARATE PERMEASE"/>
    <property type="match status" value="1"/>
</dbReference>
<dbReference type="PANTHER" id="PTHR43528:SF7">
    <property type="entry name" value="MFS TRANSPORTER"/>
    <property type="match status" value="1"/>
</dbReference>
<gene>
    <name evidence="11" type="ORF">AB870_25360</name>
</gene>
<dbReference type="PROSITE" id="PS50850">
    <property type="entry name" value="MFS"/>
    <property type="match status" value="1"/>
</dbReference>
<feature type="transmembrane region" description="Helical" evidence="9">
    <location>
        <begin position="314"/>
        <end position="332"/>
    </location>
</feature>
<keyword evidence="2" id="KW-0813">Transport</keyword>
<evidence type="ECO:0000256" key="3">
    <source>
        <dbReference type="ARBA" id="ARBA00022475"/>
    </source>
</evidence>
<proteinExistence type="predicted"/>
<dbReference type="OrthoDB" id="6766492at2"/>
<feature type="transmembrane region" description="Helical" evidence="9">
    <location>
        <begin position="93"/>
        <end position="113"/>
    </location>
</feature>
<comment type="subcellular location">
    <subcellularLocation>
        <location evidence="1">Cell membrane</location>
        <topology evidence="1">Multi-pass membrane protein</topology>
    </subcellularLocation>
</comment>
<feature type="transmembrane region" description="Helical" evidence="9">
    <location>
        <begin position="338"/>
        <end position="361"/>
    </location>
</feature>
<dbReference type="InterPro" id="IPR036259">
    <property type="entry name" value="MFS_trans_sf"/>
</dbReference>
<reference evidence="11" key="1">
    <citation type="submission" date="2016-06" db="EMBL/GenBank/DDBJ databases">
        <title>Complete Genome Sequence of Pandoraea faecigallinarum DSM-23572.</title>
        <authorList>
            <person name="Yong D."/>
            <person name="Ee R."/>
            <person name="Lim Y.-L."/>
            <person name="Yin W.-F."/>
            <person name="Chan K.-G."/>
        </authorList>
    </citation>
    <scope>NUCLEOTIDE SEQUENCE</scope>
    <source>
        <strain evidence="11">DSM 23572</strain>
        <plasmid evidence="11">pPF72-2</plasmid>
    </source>
</reference>
<evidence type="ECO:0000313" key="11">
    <source>
        <dbReference type="EMBL" id="AOX47855.1"/>
    </source>
</evidence>
<evidence type="ECO:0000259" key="10">
    <source>
        <dbReference type="PROSITE" id="PS50850"/>
    </source>
</evidence>
<accession>A0A1D8X6R6</accession>
<keyword evidence="11" id="KW-0614">Plasmid</keyword>
<dbReference type="GO" id="GO:0005886">
    <property type="term" value="C:plasma membrane"/>
    <property type="evidence" value="ECO:0007669"/>
    <property type="project" value="UniProtKB-SubCell"/>
</dbReference>
<keyword evidence="7 9" id="KW-0472">Membrane</keyword>
<feature type="transmembrane region" description="Helical" evidence="9">
    <location>
        <begin position="20"/>
        <end position="41"/>
    </location>
</feature>
<keyword evidence="12" id="KW-1185">Reference proteome</keyword>
<evidence type="ECO:0000256" key="9">
    <source>
        <dbReference type="SAM" id="Phobius"/>
    </source>
</evidence>
<dbReference type="InterPro" id="IPR011701">
    <property type="entry name" value="MFS"/>
</dbReference>
<evidence type="ECO:0000313" key="12">
    <source>
        <dbReference type="Proteomes" id="UP000035651"/>
    </source>
</evidence>
<dbReference type="EMBL" id="CP011809">
    <property type="protein sequence ID" value="AOX47855.1"/>
    <property type="molecule type" value="Genomic_DNA"/>
</dbReference>
<dbReference type="InterPro" id="IPR020846">
    <property type="entry name" value="MFS_dom"/>
</dbReference>
<keyword evidence="3" id="KW-1003">Cell membrane</keyword>
<feature type="transmembrane region" description="Helical" evidence="9">
    <location>
        <begin position="158"/>
        <end position="180"/>
    </location>
</feature>
<feature type="transmembrane region" description="Helical" evidence="9">
    <location>
        <begin position="247"/>
        <end position="272"/>
    </location>
</feature>
<geneLocation type="plasmid" evidence="11 12">
    <name>pPF72-2</name>
</geneLocation>